<evidence type="ECO:0000256" key="8">
    <source>
        <dbReference type="ARBA" id="ARBA00023022"/>
    </source>
</evidence>
<dbReference type="Pfam" id="PF02014">
    <property type="entry name" value="Reeler"/>
    <property type="match status" value="1"/>
</dbReference>
<reference evidence="12" key="1">
    <citation type="journal article" date="2014" name="PLoS ONE">
        <title>The genome and linkage map of the northern pike (Esox lucius): conserved synteny revealed between the salmonid sister group and the Neoteleostei.</title>
        <authorList>
            <person name="Rondeau E.B."/>
            <person name="Minkley D.R."/>
            <person name="Leong J.S."/>
            <person name="Messmer A.M."/>
            <person name="Jantzen J.R."/>
            <person name="von Schalburg K.R."/>
            <person name="Lemon C."/>
            <person name="Bird N.H."/>
            <person name="Koop B.F."/>
        </authorList>
    </citation>
    <scope>NUCLEOTIDE SEQUENCE</scope>
</reference>
<feature type="domain" description="Reelin" evidence="10">
    <location>
        <begin position="71"/>
        <end position="239"/>
    </location>
</feature>
<protein>
    <recommendedName>
        <fullName evidence="10">Reelin domain-containing protein</fullName>
    </recommendedName>
</protein>
<proteinExistence type="inferred from homology"/>
<dbReference type="OMA" id="MAPNATM"/>
<sequence length="649" mass="67807">MRGIAKKMKISYNAVHYSLHRTAETVPNQNRKRNGRSQCTTEQEDKYITVSRLRNEELQHREMVGILCVLLSLTALRVEGYSAGGSLIQSQCASMDPSSVHGTMQNSPPPYTVTVNQTTYKPGDTISVTLSGTTTFSGFLLEVNGVGQNTALGTFSLGSVTGITFVPCNGIANSALSQSDNQDKSSVTVTWTAPASVMGNIVARATFLQDFGTFWIALSSQQIYPVTATTPPTTTTMAPILTTTTMAPPTTTTTTTMAPSTTSTTTTTTTMAPPTTTTTTTMAPPTTTTTTTMAPSTTTTTTTTMAPPTTTTTTMAPPTTTTTTTTMAPPTTTTTTTMAPPTTTTTTTMAPPTTTTTTTMAPTTTTTTTTTMAPPTTTTTTTMAPPTTTTTTTTVPPTTTATTMAPTSTTPMATTTTATNTATTMTQIIATTHSVTLLTKNISSEGCGETVICASEPARCDPARSASCIFASANQTTGLTFFFELQGQSSGYIALGLTTDFSQEGNVSTFICAKKNSNVNFFTANIVNGNLTMNNNLPVDSVKGSINDLTIQCSFNALIPTATKTKSSSTTYYIGIYNGTVDNGVPSSPKAIFFSTLAVDLANPNTTVTNNITTSTTVSSSTTVHTLGLQHTLSQALLILLGVLVLSVM</sequence>
<feature type="region of interest" description="Disordered" evidence="9">
    <location>
        <begin position="244"/>
        <end position="413"/>
    </location>
</feature>
<keyword evidence="4" id="KW-0929">Antimicrobial</keyword>
<comment type="similarity">
    <text evidence="2">Belongs to the insect defense protein family.</text>
</comment>
<reference evidence="11" key="2">
    <citation type="submission" date="2020-02" db="EMBL/GenBank/DDBJ databases">
        <title>Esox lucius (northern pike) genome, fEsoLuc1, primary haplotype.</title>
        <authorList>
            <person name="Myers G."/>
            <person name="Karagic N."/>
            <person name="Meyer A."/>
            <person name="Pippel M."/>
            <person name="Reichard M."/>
            <person name="Winkler S."/>
            <person name="Tracey A."/>
            <person name="Sims Y."/>
            <person name="Howe K."/>
            <person name="Rhie A."/>
            <person name="Formenti G."/>
            <person name="Durbin R."/>
            <person name="Fedrigo O."/>
            <person name="Jarvis E.D."/>
        </authorList>
    </citation>
    <scope>NUCLEOTIDE SEQUENCE [LARGE SCALE GENOMIC DNA]</scope>
</reference>
<reference evidence="11" key="3">
    <citation type="submission" date="2025-08" db="UniProtKB">
        <authorList>
            <consortium name="Ensembl"/>
        </authorList>
    </citation>
    <scope>IDENTIFICATION</scope>
</reference>
<dbReference type="Ensembl" id="ENSELUT00000044741.2">
    <property type="protein sequence ID" value="ENSELUP00000059687.2"/>
    <property type="gene ID" value="ENSELUG00000030275.2"/>
</dbReference>
<dbReference type="GO" id="GO:0016020">
    <property type="term" value="C:membrane"/>
    <property type="evidence" value="ECO:0007669"/>
    <property type="project" value="TreeGrafter"/>
</dbReference>
<evidence type="ECO:0000313" key="12">
    <source>
        <dbReference type="Proteomes" id="UP000265140"/>
    </source>
</evidence>
<keyword evidence="3" id="KW-0964">Secreted</keyword>
<dbReference type="AlphaFoldDB" id="A0A6Q2Y2J4"/>
<dbReference type="PANTHER" id="PTHR45828">
    <property type="entry name" value="CYTOCHROME B561/FERRIC REDUCTASE TRANSMEMBRANE"/>
    <property type="match status" value="1"/>
</dbReference>
<dbReference type="PANTHER" id="PTHR45828:SF9">
    <property type="entry name" value="CELL WALL INTEGRITY AND STRESS RESPONSE COMPONENT 4-LIKE-RELATED"/>
    <property type="match status" value="1"/>
</dbReference>
<dbReference type="InParanoid" id="A0A6Q2Y2J4"/>
<dbReference type="GO" id="GO:0042742">
    <property type="term" value="P:defense response to bacterium"/>
    <property type="evidence" value="ECO:0007669"/>
    <property type="project" value="UniProtKB-KW"/>
</dbReference>
<accession>A0A6Q2Y2J4</accession>
<dbReference type="CDD" id="cd08544">
    <property type="entry name" value="Reeler"/>
    <property type="match status" value="1"/>
</dbReference>
<keyword evidence="6" id="KW-0732">Signal</keyword>
<dbReference type="Bgee" id="ENSELUG00000030275">
    <property type="expression patterns" value="Expressed in nose and 4 other cell types or tissues"/>
</dbReference>
<keyword evidence="8" id="KW-0044">Antibiotic</keyword>
<evidence type="ECO:0000256" key="3">
    <source>
        <dbReference type="ARBA" id="ARBA00022525"/>
    </source>
</evidence>
<evidence type="ECO:0000256" key="1">
    <source>
        <dbReference type="ARBA" id="ARBA00004613"/>
    </source>
</evidence>
<reference evidence="11" key="4">
    <citation type="submission" date="2025-09" db="UniProtKB">
        <authorList>
            <consortium name="Ensembl"/>
        </authorList>
    </citation>
    <scope>IDENTIFICATION</scope>
</reference>
<evidence type="ECO:0000256" key="6">
    <source>
        <dbReference type="ARBA" id="ARBA00022729"/>
    </source>
</evidence>
<organism evidence="11 12">
    <name type="scientific">Esox lucius</name>
    <name type="common">Northern pike</name>
    <dbReference type="NCBI Taxonomy" id="8010"/>
    <lineage>
        <taxon>Eukaryota</taxon>
        <taxon>Metazoa</taxon>
        <taxon>Chordata</taxon>
        <taxon>Craniata</taxon>
        <taxon>Vertebrata</taxon>
        <taxon>Euteleostomi</taxon>
        <taxon>Actinopterygii</taxon>
        <taxon>Neopterygii</taxon>
        <taxon>Teleostei</taxon>
        <taxon>Protacanthopterygii</taxon>
        <taxon>Esociformes</taxon>
        <taxon>Esocidae</taxon>
        <taxon>Esox</taxon>
    </lineage>
</organism>
<dbReference type="Gene3D" id="2.60.40.4060">
    <property type="entry name" value="Reeler domain"/>
    <property type="match status" value="1"/>
</dbReference>
<dbReference type="GeneTree" id="ENSGT00940000164178"/>
<dbReference type="Proteomes" id="UP000265140">
    <property type="component" value="Chromosome 24"/>
</dbReference>
<keyword evidence="7" id="KW-0391">Immunity</keyword>
<evidence type="ECO:0000256" key="9">
    <source>
        <dbReference type="SAM" id="MobiDB-lite"/>
    </source>
</evidence>
<evidence type="ECO:0000313" key="11">
    <source>
        <dbReference type="Ensembl" id="ENSELUP00000059687.2"/>
    </source>
</evidence>
<dbReference type="GO" id="GO:0045087">
    <property type="term" value="P:innate immune response"/>
    <property type="evidence" value="ECO:0007669"/>
    <property type="project" value="UniProtKB-KW"/>
</dbReference>
<dbReference type="PROSITE" id="PS51019">
    <property type="entry name" value="REELIN"/>
    <property type="match status" value="1"/>
</dbReference>
<dbReference type="InterPro" id="IPR051237">
    <property type="entry name" value="Ferric-chelate_Red/DefProt"/>
</dbReference>
<dbReference type="InterPro" id="IPR042307">
    <property type="entry name" value="Reeler_sf"/>
</dbReference>
<dbReference type="InterPro" id="IPR002861">
    <property type="entry name" value="Reeler_dom"/>
</dbReference>
<evidence type="ECO:0000256" key="7">
    <source>
        <dbReference type="ARBA" id="ARBA00022859"/>
    </source>
</evidence>
<evidence type="ECO:0000259" key="10">
    <source>
        <dbReference type="PROSITE" id="PS51019"/>
    </source>
</evidence>
<comment type="subcellular location">
    <subcellularLocation>
        <location evidence="1">Secreted</location>
    </subcellularLocation>
</comment>
<dbReference type="GO" id="GO:0005576">
    <property type="term" value="C:extracellular region"/>
    <property type="evidence" value="ECO:0007669"/>
    <property type="project" value="UniProtKB-SubCell"/>
</dbReference>
<evidence type="ECO:0000256" key="2">
    <source>
        <dbReference type="ARBA" id="ARBA00008501"/>
    </source>
</evidence>
<evidence type="ECO:0000256" key="5">
    <source>
        <dbReference type="ARBA" id="ARBA00022588"/>
    </source>
</evidence>
<evidence type="ECO:0000256" key="4">
    <source>
        <dbReference type="ARBA" id="ARBA00022529"/>
    </source>
</evidence>
<keyword evidence="12" id="KW-1185">Reference proteome</keyword>
<keyword evidence="5" id="KW-0399">Innate immunity</keyword>
<name>A0A6Q2Y2J4_ESOLU</name>